<feature type="region of interest" description="Disordered" evidence="4">
    <location>
        <begin position="283"/>
        <end position="399"/>
    </location>
</feature>
<dbReference type="PANTHER" id="PTHR24171">
    <property type="entry name" value="ANKYRIN REPEAT DOMAIN-CONTAINING PROTEIN 39-RELATED"/>
    <property type="match status" value="1"/>
</dbReference>
<evidence type="ECO:0000256" key="3">
    <source>
        <dbReference type="PROSITE-ProRule" id="PRU00023"/>
    </source>
</evidence>
<feature type="repeat" description="ANK" evidence="3">
    <location>
        <begin position="108"/>
        <end position="140"/>
    </location>
</feature>
<name>A0ABN6HGF7_9BACT</name>
<reference evidence="5 6" key="1">
    <citation type="submission" date="2021-06" db="EMBL/GenBank/DDBJ databases">
        <title>Complete genome of Haloferula helveola possessing various polysaccharide degrading enzymes.</title>
        <authorList>
            <person name="Takami H."/>
            <person name="Huang C."/>
            <person name="Hamasaki K."/>
        </authorList>
    </citation>
    <scope>NUCLEOTIDE SEQUENCE [LARGE SCALE GENOMIC DNA]</scope>
    <source>
        <strain evidence="5 6">CN-1</strain>
    </source>
</reference>
<evidence type="ECO:0000313" key="6">
    <source>
        <dbReference type="Proteomes" id="UP001374893"/>
    </source>
</evidence>
<organism evidence="5 6">
    <name type="scientific">Haloferula helveola</name>
    <dbReference type="NCBI Taxonomy" id="490095"/>
    <lineage>
        <taxon>Bacteria</taxon>
        <taxon>Pseudomonadati</taxon>
        <taxon>Verrucomicrobiota</taxon>
        <taxon>Verrucomicrobiia</taxon>
        <taxon>Verrucomicrobiales</taxon>
        <taxon>Verrucomicrobiaceae</taxon>
        <taxon>Haloferula</taxon>
    </lineage>
</organism>
<evidence type="ECO:0000256" key="2">
    <source>
        <dbReference type="ARBA" id="ARBA00023043"/>
    </source>
</evidence>
<dbReference type="Pfam" id="PF12796">
    <property type="entry name" value="Ank_2"/>
    <property type="match status" value="2"/>
</dbReference>
<feature type="repeat" description="ANK" evidence="3">
    <location>
        <begin position="75"/>
        <end position="107"/>
    </location>
</feature>
<evidence type="ECO:0008006" key="7">
    <source>
        <dbReference type="Google" id="ProtNLM"/>
    </source>
</evidence>
<feature type="repeat" description="ANK" evidence="3">
    <location>
        <begin position="201"/>
        <end position="233"/>
    </location>
</feature>
<dbReference type="Proteomes" id="UP001374893">
    <property type="component" value="Chromosome"/>
</dbReference>
<keyword evidence="6" id="KW-1185">Reference proteome</keyword>
<dbReference type="PANTHER" id="PTHR24171:SF9">
    <property type="entry name" value="ANKYRIN REPEAT DOMAIN-CONTAINING PROTEIN 39"/>
    <property type="match status" value="1"/>
</dbReference>
<dbReference type="EMBL" id="AP024702">
    <property type="protein sequence ID" value="BCX50414.1"/>
    <property type="molecule type" value="Genomic_DNA"/>
</dbReference>
<dbReference type="Gene3D" id="1.25.40.20">
    <property type="entry name" value="Ankyrin repeat-containing domain"/>
    <property type="match status" value="3"/>
</dbReference>
<dbReference type="PROSITE" id="PS50297">
    <property type="entry name" value="ANK_REP_REGION"/>
    <property type="match status" value="3"/>
</dbReference>
<accession>A0ABN6HGF7</accession>
<keyword evidence="1" id="KW-0677">Repeat</keyword>
<keyword evidence="2 3" id="KW-0040">ANK repeat</keyword>
<proteinExistence type="predicted"/>
<dbReference type="SMART" id="SM00248">
    <property type="entry name" value="ANK"/>
    <property type="match status" value="5"/>
</dbReference>
<evidence type="ECO:0000313" key="5">
    <source>
        <dbReference type="EMBL" id="BCX50414.1"/>
    </source>
</evidence>
<dbReference type="InterPro" id="IPR036770">
    <property type="entry name" value="Ankyrin_rpt-contain_sf"/>
</dbReference>
<dbReference type="InterPro" id="IPR002110">
    <property type="entry name" value="Ankyrin_rpt"/>
</dbReference>
<evidence type="ECO:0000256" key="1">
    <source>
        <dbReference type="ARBA" id="ARBA00022737"/>
    </source>
</evidence>
<evidence type="ECO:0000256" key="4">
    <source>
        <dbReference type="SAM" id="MobiDB-lite"/>
    </source>
</evidence>
<dbReference type="PROSITE" id="PS50088">
    <property type="entry name" value="ANK_REPEAT"/>
    <property type="match status" value="3"/>
</dbReference>
<sequence>MGVRIRLFWILPAFAGVLPLVSCKKEPGAGSREAVEEAGYELDAEAFFRAAESDDLKALESMIDAGIGVDARDAAGRTALHAAAGSGALKSIDFLLDRGLPVDAKDAKGRTPLMEALLRSTPETVRYLLRQGADPQQKDNENYKSLMLAVRDGRTVMVSELAPYVREDLDDALLAASILGQPKIIDELTNYGASIYARWEDGRTPLMLAAQNGQGDAVDMLLEIGANRFAMSESGMLAADYARQAGHADLADRLAGEPREGDFELEEPAELGAEMVMALGTEENDGVPMVDPGDEAVAVADGSTDAGSPDEGVDPAIASNDPEPQPGNEPADGSATPWNAPEPGEGGGALGQLPRHPRRGEVASLDGAVVGSGERPGRDDSASEGTHVGAGPRESDVPVIMRSYRQRELPLRVESTTPESATIRVPGGATFEVPKGEPIPGSQLKIVKIRRKMQSGKNDGGVPTEVSIVSVEDAGTGISRDLVVGLPALAHDPVALVEDSASGQYYVARTGQRFRSSDGREFIVGDVRPNQLVIEEVGSGEVSTLPLHGPRG</sequence>
<gene>
    <name evidence="5" type="ORF">HAHE_43220</name>
</gene>
<dbReference type="SUPFAM" id="SSF48403">
    <property type="entry name" value="Ankyrin repeat"/>
    <property type="match status" value="1"/>
</dbReference>
<protein>
    <recommendedName>
        <fullName evidence="7">Ankyrin repeat domain-containing protein</fullName>
    </recommendedName>
</protein>